<protein>
    <recommendedName>
        <fullName evidence="4">BTB domain-containing protein</fullName>
    </recommendedName>
</protein>
<dbReference type="AlphaFoldDB" id="A0AAN6RYX5"/>
<feature type="region of interest" description="Disordered" evidence="1">
    <location>
        <begin position="49"/>
        <end position="68"/>
    </location>
</feature>
<sequence length="398" mass="44394">MAAIIDVDPNGDLLLQFPGLIQQADNNALDRDSGLDWENLGGPMALEQAGSECTVDNEPERDQPPQPQAVNLRVSSSVLRLVSPVFSAMLNGPMSEAQAFRAPNSPRPFPITLPEDDGVAFAILANVIHHRAEAIPFLPARAMLVALARLADKYACAPALMPYGVLWLQRATSRYGKAEFSNSDLDGRCCLLLFAYVLDLPQQFFEISWDIILKHRQLLKDEIDQGLQLPIHPDHELLRHDLHGELARRKARLRRDVHNAIMNPVSRVRGRLNDGVRSPGFVSPSCQSAALAIGQYMGLLDYENLCPWRSQYETDSLGAIIHRAFQAAEDNRENPMLRFEMCTRSRCACSSMTYGETIDLPAELEAAIGKAWEWKLGACLDCLKNGGKDRSRCRVEHW</sequence>
<accession>A0AAN6RYX5</accession>
<dbReference type="InterPro" id="IPR011333">
    <property type="entry name" value="SKP1/BTB/POZ_sf"/>
</dbReference>
<proteinExistence type="predicted"/>
<keyword evidence="3" id="KW-1185">Reference proteome</keyword>
<comment type="caution">
    <text evidence="2">The sequence shown here is derived from an EMBL/GenBank/DDBJ whole genome shotgun (WGS) entry which is preliminary data.</text>
</comment>
<dbReference type="Gene3D" id="3.30.710.10">
    <property type="entry name" value="Potassium Channel Kv1.1, Chain A"/>
    <property type="match status" value="1"/>
</dbReference>
<dbReference type="EMBL" id="MU854047">
    <property type="protein sequence ID" value="KAK3933933.1"/>
    <property type="molecule type" value="Genomic_DNA"/>
</dbReference>
<name>A0AAN6RYX5_9PEZI</name>
<evidence type="ECO:0008006" key="4">
    <source>
        <dbReference type="Google" id="ProtNLM"/>
    </source>
</evidence>
<organism evidence="2 3">
    <name type="scientific">Diplogelasinospora grovesii</name>
    <dbReference type="NCBI Taxonomy" id="303347"/>
    <lineage>
        <taxon>Eukaryota</taxon>
        <taxon>Fungi</taxon>
        <taxon>Dikarya</taxon>
        <taxon>Ascomycota</taxon>
        <taxon>Pezizomycotina</taxon>
        <taxon>Sordariomycetes</taxon>
        <taxon>Sordariomycetidae</taxon>
        <taxon>Sordariales</taxon>
        <taxon>Diplogelasinosporaceae</taxon>
        <taxon>Diplogelasinospora</taxon>
    </lineage>
</organism>
<evidence type="ECO:0000313" key="3">
    <source>
        <dbReference type="Proteomes" id="UP001303473"/>
    </source>
</evidence>
<reference evidence="3" key="1">
    <citation type="journal article" date="2023" name="Mol. Phylogenet. Evol.">
        <title>Genome-scale phylogeny and comparative genomics of the fungal order Sordariales.</title>
        <authorList>
            <person name="Hensen N."/>
            <person name="Bonometti L."/>
            <person name="Westerberg I."/>
            <person name="Brannstrom I.O."/>
            <person name="Guillou S."/>
            <person name="Cros-Aarteil S."/>
            <person name="Calhoun S."/>
            <person name="Haridas S."/>
            <person name="Kuo A."/>
            <person name="Mondo S."/>
            <person name="Pangilinan J."/>
            <person name="Riley R."/>
            <person name="LaButti K."/>
            <person name="Andreopoulos B."/>
            <person name="Lipzen A."/>
            <person name="Chen C."/>
            <person name="Yan M."/>
            <person name="Daum C."/>
            <person name="Ng V."/>
            <person name="Clum A."/>
            <person name="Steindorff A."/>
            <person name="Ohm R.A."/>
            <person name="Martin F."/>
            <person name="Silar P."/>
            <person name="Natvig D.O."/>
            <person name="Lalanne C."/>
            <person name="Gautier V."/>
            <person name="Ament-Velasquez S.L."/>
            <person name="Kruys A."/>
            <person name="Hutchinson M.I."/>
            <person name="Powell A.J."/>
            <person name="Barry K."/>
            <person name="Miller A.N."/>
            <person name="Grigoriev I.V."/>
            <person name="Debuchy R."/>
            <person name="Gladieux P."/>
            <person name="Hiltunen Thoren M."/>
            <person name="Johannesson H."/>
        </authorList>
    </citation>
    <scope>NUCLEOTIDE SEQUENCE [LARGE SCALE GENOMIC DNA]</scope>
    <source>
        <strain evidence="3">CBS 340.73</strain>
    </source>
</reference>
<evidence type="ECO:0000256" key="1">
    <source>
        <dbReference type="SAM" id="MobiDB-lite"/>
    </source>
</evidence>
<evidence type="ECO:0000313" key="2">
    <source>
        <dbReference type="EMBL" id="KAK3933933.1"/>
    </source>
</evidence>
<gene>
    <name evidence="2" type="ORF">QBC46DRAFT_400919</name>
</gene>
<dbReference type="Proteomes" id="UP001303473">
    <property type="component" value="Unassembled WGS sequence"/>
</dbReference>